<gene>
    <name evidence="1" type="ORF">B9Z19DRAFT_1136436</name>
</gene>
<evidence type="ECO:0000313" key="1">
    <source>
        <dbReference type="EMBL" id="PUU72883.1"/>
    </source>
</evidence>
<keyword evidence="2" id="KW-1185">Reference proteome</keyword>
<sequence>MRFSKSPIRFAASVHIGTFRHPTDRVRTAFDRCRGQTTNHVQQRDAPLISMHDHHVALRNIEAKWLKLTVEQRVFWGKQDAIRYREQHAELSQHFKDELKLLQEPQKALINDLFEQKEQDQKRIQQGIIRNCDLLYAALKERTEKMMVLGNCNLCGALERMVYLAKLEEKIPPTVGVQEGLDKLAQRSEFTEVLHKEVQARKLVVEDVMACLNHLYDKVCKRTKEMEDAMVVVRAARYTDNERAALVVLLKLQDNWLDPLDWIEDMST</sequence>
<dbReference type="EMBL" id="NESQ01000447">
    <property type="protein sequence ID" value="PUU72883.1"/>
    <property type="molecule type" value="Genomic_DNA"/>
</dbReference>
<dbReference type="Proteomes" id="UP000244722">
    <property type="component" value="Unassembled WGS sequence"/>
</dbReference>
<name>A0A2T6ZBM7_TUBBO</name>
<evidence type="ECO:0000313" key="2">
    <source>
        <dbReference type="Proteomes" id="UP000244722"/>
    </source>
</evidence>
<protein>
    <submittedName>
        <fullName evidence="1">Uncharacterized protein</fullName>
    </submittedName>
</protein>
<dbReference type="OrthoDB" id="5425868at2759"/>
<comment type="caution">
    <text evidence="1">The sequence shown here is derived from an EMBL/GenBank/DDBJ whole genome shotgun (WGS) entry which is preliminary data.</text>
</comment>
<reference evidence="1 2" key="1">
    <citation type="submission" date="2017-04" db="EMBL/GenBank/DDBJ databases">
        <title>Draft genome sequence of Tuber borchii Vittad., a whitish edible truffle.</title>
        <authorList>
            <consortium name="DOE Joint Genome Institute"/>
            <person name="Murat C."/>
            <person name="Kuo A."/>
            <person name="Barry K.W."/>
            <person name="Clum A."/>
            <person name="Dockter R.B."/>
            <person name="Fauchery L."/>
            <person name="Iotti M."/>
            <person name="Kohler A."/>
            <person name="Labutti K."/>
            <person name="Lindquist E.A."/>
            <person name="Lipzen A."/>
            <person name="Ohm R.A."/>
            <person name="Wang M."/>
            <person name="Grigoriev I.V."/>
            <person name="Zambonelli A."/>
            <person name="Martin F.M."/>
        </authorList>
    </citation>
    <scope>NUCLEOTIDE SEQUENCE [LARGE SCALE GENOMIC DNA]</scope>
    <source>
        <strain evidence="1 2">Tbo3840</strain>
    </source>
</reference>
<accession>A0A2T6ZBM7</accession>
<dbReference type="AlphaFoldDB" id="A0A2T6ZBM7"/>
<proteinExistence type="predicted"/>
<organism evidence="1 2">
    <name type="scientific">Tuber borchii</name>
    <name type="common">White truffle</name>
    <dbReference type="NCBI Taxonomy" id="42251"/>
    <lineage>
        <taxon>Eukaryota</taxon>
        <taxon>Fungi</taxon>
        <taxon>Dikarya</taxon>
        <taxon>Ascomycota</taxon>
        <taxon>Pezizomycotina</taxon>
        <taxon>Pezizomycetes</taxon>
        <taxon>Pezizales</taxon>
        <taxon>Tuberaceae</taxon>
        <taxon>Tuber</taxon>
    </lineage>
</organism>